<proteinExistence type="predicted"/>
<keyword evidence="2" id="KW-0067">ATP-binding</keyword>
<dbReference type="InterPro" id="IPR046700">
    <property type="entry name" value="DUF6570"/>
</dbReference>
<dbReference type="EMBL" id="CACRXK020002155">
    <property type="protein sequence ID" value="CAB3992941.1"/>
    <property type="molecule type" value="Genomic_DNA"/>
</dbReference>
<organism evidence="2 3">
    <name type="scientific">Paramuricea clavata</name>
    <name type="common">Red gorgonian</name>
    <name type="synonym">Violescent sea-whip</name>
    <dbReference type="NCBI Taxonomy" id="317549"/>
    <lineage>
        <taxon>Eukaryota</taxon>
        <taxon>Metazoa</taxon>
        <taxon>Cnidaria</taxon>
        <taxon>Anthozoa</taxon>
        <taxon>Octocorallia</taxon>
        <taxon>Malacalcyonacea</taxon>
        <taxon>Plexauridae</taxon>
        <taxon>Paramuricea</taxon>
    </lineage>
</organism>
<keyword evidence="3" id="KW-1185">Reference proteome</keyword>
<dbReference type="SUPFAM" id="SSF54001">
    <property type="entry name" value="Cysteine proteinases"/>
    <property type="match status" value="1"/>
</dbReference>
<dbReference type="Proteomes" id="UP001152795">
    <property type="component" value="Unassembled WGS sequence"/>
</dbReference>
<keyword evidence="2" id="KW-0347">Helicase</keyword>
<reference evidence="2" key="1">
    <citation type="submission" date="2020-04" db="EMBL/GenBank/DDBJ databases">
        <authorList>
            <person name="Alioto T."/>
            <person name="Alioto T."/>
            <person name="Gomez Garrido J."/>
        </authorList>
    </citation>
    <scope>NUCLEOTIDE SEQUENCE</scope>
    <source>
        <strain evidence="2">A484AB</strain>
    </source>
</reference>
<dbReference type="AlphaFoldDB" id="A0A6S7HAP2"/>
<evidence type="ECO:0000313" key="2">
    <source>
        <dbReference type="EMBL" id="CAB3992941.1"/>
    </source>
</evidence>
<sequence>MANDVEENPGPTTCDVVDPTKTICADFSQGNTKKFQQNAGKQCLAMSLTAIIYSHITNANAWDSTVLNSILCAGNNLYSFISNSVNKSYLLLIDVPEMVSVFDGIYCMQYGDPFAGDLFMENTTLPYYSMEGALNNLFTEAHLNYQHCMLTIGCNTVAIFKTSEGTFKVFDSHSRDLYGIPHPFGKCILASVDSVENLVIYFQSTVPPGNETPFEVKGVTVQLNSDITQISGLASSKSAKEHVKQKFSAETEHEKQSRLQNARKYKKAKQAAETEIEKQTRLGNARVYRKAKRALETEHEKQSRLQNARNYKKAKQAAETETRKQTRLENAREYRKAKQASETEHEKQTTLGDVRNHQSANQNKRKRLCASTQIINQQDYLNKFDIEKDGSIHEQSWAKNNINKFSKSIEFFINQCTICQEAWPLNSKPRSPNCYICPRCARDTKSPRKFSLENSMIPSPVPTELQNLTQVEEMLIARALPIMRVYITPGGQRGYSGHCVNLPQNVKELATSLPRYPKDLSVIIVKVKGKDNSFRDVSVRREKVHNALLWLVQNNPHYAELEINENALNSLPENGIPADLMTVETENEIISNDDVMSDLGPPTENPSEDIVYNNSTDMNSFLPVGEQQEQEVEAVRNQLSANEPMPWPTIESEPLNEYQITSGHYGFSNIIS</sequence>
<feature type="region of interest" description="Disordered" evidence="1">
    <location>
        <begin position="247"/>
        <end position="278"/>
    </location>
</feature>
<dbReference type="GO" id="GO:0004386">
    <property type="term" value="F:helicase activity"/>
    <property type="evidence" value="ECO:0007669"/>
    <property type="project" value="UniProtKB-KW"/>
</dbReference>
<feature type="region of interest" description="Disordered" evidence="1">
    <location>
        <begin position="292"/>
        <end position="365"/>
    </location>
</feature>
<accession>A0A6S7HAP2</accession>
<dbReference type="Gene3D" id="3.90.70.120">
    <property type="match status" value="1"/>
</dbReference>
<gene>
    <name evidence="2" type="ORF">PACLA_8A062225</name>
</gene>
<keyword evidence="2" id="KW-0547">Nucleotide-binding</keyword>
<feature type="compositionally biased region" description="Basic and acidic residues" evidence="1">
    <location>
        <begin position="316"/>
        <end position="348"/>
    </location>
</feature>
<dbReference type="InterPro" id="IPR006928">
    <property type="entry name" value="Herpes_teg_USP"/>
</dbReference>
<comment type="caution">
    <text evidence="2">The sequence shown here is derived from an EMBL/GenBank/DDBJ whole genome shotgun (WGS) entry which is preliminary data.</text>
</comment>
<feature type="compositionally biased region" description="Basic and acidic residues" evidence="1">
    <location>
        <begin position="247"/>
        <end position="257"/>
    </location>
</feature>
<dbReference type="Pfam" id="PF04843">
    <property type="entry name" value="Herpes_teg_N"/>
    <property type="match status" value="1"/>
</dbReference>
<dbReference type="OrthoDB" id="5989338at2759"/>
<evidence type="ECO:0000313" key="3">
    <source>
        <dbReference type="Proteomes" id="UP001152795"/>
    </source>
</evidence>
<name>A0A6S7HAP2_PARCT</name>
<feature type="compositionally biased region" description="Basic and acidic residues" evidence="1">
    <location>
        <begin position="293"/>
        <end position="303"/>
    </location>
</feature>
<protein>
    <submittedName>
        <fullName evidence="2">ATP-dependent DNA helicase PIF1</fullName>
    </submittedName>
</protein>
<dbReference type="InterPro" id="IPR038765">
    <property type="entry name" value="Papain-like_cys_pep_sf"/>
</dbReference>
<keyword evidence="2" id="KW-0378">Hydrolase</keyword>
<dbReference type="Pfam" id="PF20209">
    <property type="entry name" value="DUF6570"/>
    <property type="match status" value="1"/>
</dbReference>
<evidence type="ECO:0000256" key="1">
    <source>
        <dbReference type="SAM" id="MobiDB-lite"/>
    </source>
</evidence>